<dbReference type="EMBL" id="OIVN01006143">
    <property type="protein sequence ID" value="SPD26072.1"/>
    <property type="molecule type" value="Genomic_DNA"/>
</dbReference>
<sequence>MSVISPINTLGEEATVDVLINRDTTVGCRSPHERCRDNPNYPNQRMTAKGFAKMGRTKRGVFSVHCEECISYASRLLANQFQGQASSSSMMGTKKRFWNSIWSAFVPSKRIRKDCPVGLPVSYSPQMSFKGFLASCFVIDLSSLAMEVAFTKEWAMWKAKNDLMWEEKVSTVSDICQQATSLALDFLETDTMIKEEPSTNDDTEEKNGDH</sequence>
<proteinExistence type="predicted"/>
<gene>
    <name evidence="1" type="ORF">FSB_LOCUS53954</name>
</gene>
<name>A0A2N9IMI4_FAGSY</name>
<dbReference type="AlphaFoldDB" id="A0A2N9IMI4"/>
<evidence type="ECO:0000313" key="1">
    <source>
        <dbReference type="EMBL" id="SPD26072.1"/>
    </source>
</evidence>
<organism evidence="1">
    <name type="scientific">Fagus sylvatica</name>
    <name type="common">Beechnut</name>
    <dbReference type="NCBI Taxonomy" id="28930"/>
    <lineage>
        <taxon>Eukaryota</taxon>
        <taxon>Viridiplantae</taxon>
        <taxon>Streptophyta</taxon>
        <taxon>Embryophyta</taxon>
        <taxon>Tracheophyta</taxon>
        <taxon>Spermatophyta</taxon>
        <taxon>Magnoliopsida</taxon>
        <taxon>eudicotyledons</taxon>
        <taxon>Gunneridae</taxon>
        <taxon>Pentapetalae</taxon>
        <taxon>rosids</taxon>
        <taxon>fabids</taxon>
        <taxon>Fagales</taxon>
        <taxon>Fagaceae</taxon>
        <taxon>Fagus</taxon>
    </lineage>
</organism>
<protein>
    <submittedName>
        <fullName evidence="1">Uncharacterized protein</fullName>
    </submittedName>
</protein>
<reference evidence="1" key="1">
    <citation type="submission" date="2018-02" db="EMBL/GenBank/DDBJ databases">
        <authorList>
            <person name="Cohen D.B."/>
            <person name="Kent A.D."/>
        </authorList>
    </citation>
    <scope>NUCLEOTIDE SEQUENCE</scope>
</reference>
<accession>A0A2N9IMI4</accession>